<comment type="caution">
    <text evidence="1">The sequence shown here is derived from an EMBL/GenBank/DDBJ whole genome shotgun (WGS) entry which is preliminary data.</text>
</comment>
<organism evidence="1 2">
    <name type="scientific">Candidatus Falkowbacteria bacterium CG10_big_fil_rev_8_21_14_0_10_37_14</name>
    <dbReference type="NCBI Taxonomy" id="1974561"/>
    <lineage>
        <taxon>Bacteria</taxon>
        <taxon>Candidatus Falkowiibacteriota</taxon>
    </lineage>
</organism>
<name>A0A2M6WSY1_9BACT</name>
<evidence type="ECO:0000313" key="1">
    <source>
        <dbReference type="EMBL" id="PIT95888.1"/>
    </source>
</evidence>
<dbReference type="AlphaFoldDB" id="A0A2M6WSY1"/>
<accession>A0A2M6WSY1</accession>
<proteinExistence type="predicted"/>
<dbReference type="Proteomes" id="UP000228533">
    <property type="component" value="Unassembled WGS sequence"/>
</dbReference>
<gene>
    <name evidence="1" type="ORF">COT94_03515</name>
</gene>
<dbReference type="EMBL" id="PFAM01000021">
    <property type="protein sequence ID" value="PIT95888.1"/>
    <property type="molecule type" value="Genomic_DNA"/>
</dbReference>
<reference evidence="2" key="1">
    <citation type="submission" date="2017-09" db="EMBL/GenBank/DDBJ databases">
        <title>Depth-based differentiation of microbial function through sediment-hosted aquifers and enrichment of novel symbionts in the deep terrestrial subsurface.</title>
        <authorList>
            <person name="Probst A.J."/>
            <person name="Ladd B."/>
            <person name="Jarett J.K."/>
            <person name="Geller-Mcgrath D.E."/>
            <person name="Sieber C.M.K."/>
            <person name="Emerson J.B."/>
            <person name="Anantharaman K."/>
            <person name="Thomas B.C."/>
            <person name="Malmstrom R."/>
            <person name="Stieglmeier M."/>
            <person name="Klingl A."/>
            <person name="Woyke T."/>
            <person name="Ryan C.M."/>
            <person name="Banfield J.F."/>
        </authorList>
    </citation>
    <scope>NUCLEOTIDE SEQUENCE [LARGE SCALE GENOMIC DNA]</scope>
</reference>
<evidence type="ECO:0000313" key="2">
    <source>
        <dbReference type="Proteomes" id="UP000228533"/>
    </source>
</evidence>
<evidence type="ECO:0008006" key="3">
    <source>
        <dbReference type="Google" id="ProtNLM"/>
    </source>
</evidence>
<protein>
    <recommendedName>
        <fullName evidence="3">Type 4 fimbrial biogenesis protein PilX N-terminal domain-containing protein</fullName>
    </recommendedName>
</protein>
<sequence>MHRGLAALVIVLIVTSLGLILAISMTWTGLSRLDSAVDDAGGSSALRLAESCLESGWIRFRRLSTYSGESLSLSPGSCIITVSNSVIFPGAKEITAISSLNNYAQGIRSTVTTTAGLITVLDWQQLQNF</sequence>